<proteinExistence type="predicted"/>
<organism evidence="1 2">
    <name type="scientific">Discina gigas</name>
    <dbReference type="NCBI Taxonomy" id="1032678"/>
    <lineage>
        <taxon>Eukaryota</taxon>
        <taxon>Fungi</taxon>
        <taxon>Dikarya</taxon>
        <taxon>Ascomycota</taxon>
        <taxon>Pezizomycotina</taxon>
        <taxon>Pezizomycetes</taxon>
        <taxon>Pezizales</taxon>
        <taxon>Discinaceae</taxon>
        <taxon>Discina</taxon>
    </lineage>
</organism>
<accession>A0ABR3GKY6</accession>
<keyword evidence="2" id="KW-1185">Reference proteome</keyword>
<dbReference type="EMBL" id="JBBBZM010000047">
    <property type="protein sequence ID" value="KAL0636579.1"/>
    <property type="molecule type" value="Genomic_DNA"/>
</dbReference>
<protein>
    <submittedName>
        <fullName evidence="1">Uncharacterized protein</fullName>
    </submittedName>
</protein>
<evidence type="ECO:0000313" key="2">
    <source>
        <dbReference type="Proteomes" id="UP001447188"/>
    </source>
</evidence>
<sequence>MDSMNHPKAAEVLSLASSQLALSPTTRERKRRHFKWPVLCAYLIYDLSSPVFSTAEIDAVFSPPSTDDAAAGSPSGASQIGTRLGNGWGTFLNSRMEHITNRSPSQTPTAICVGEYSSASVTHPCHVHGVGQIFHGWESHPSVKRFKQMIASTPVIKPSGNGPAQILKTYLDEYNGNRSPLEVTWVLKFLLMPVNKCPDLKERWWESQDWQDLCKPKGFSEKEFRPVALVCIRDAGFQRDDLARKLIEFGKLFSVEVMIVSSLG</sequence>
<comment type="caution">
    <text evidence="1">The sequence shown here is derived from an EMBL/GenBank/DDBJ whole genome shotgun (WGS) entry which is preliminary data.</text>
</comment>
<reference evidence="1 2" key="1">
    <citation type="submission" date="2024-02" db="EMBL/GenBank/DDBJ databases">
        <title>Discinaceae phylogenomics.</title>
        <authorList>
            <person name="Dirks A.C."/>
            <person name="James T.Y."/>
        </authorList>
    </citation>
    <scope>NUCLEOTIDE SEQUENCE [LARGE SCALE GENOMIC DNA]</scope>
    <source>
        <strain evidence="1 2">ACD0624</strain>
    </source>
</reference>
<evidence type="ECO:0000313" key="1">
    <source>
        <dbReference type="EMBL" id="KAL0636579.1"/>
    </source>
</evidence>
<name>A0ABR3GKY6_9PEZI</name>
<gene>
    <name evidence="1" type="ORF">Q9L58_004421</name>
</gene>
<dbReference type="Proteomes" id="UP001447188">
    <property type="component" value="Unassembled WGS sequence"/>
</dbReference>